<comment type="pathway">
    <text evidence="3">Protein modification; protein ubiquitination.</text>
</comment>
<evidence type="ECO:0000256" key="8">
    <source>
        <dbReference type="ARBA" id="ARBA00022989"/>
    </source>
</evidence>
<dbReference type="AlphaFoldDB" id="A0AAV5IRR0"/>
<sequence>MVGSGTSHGDAGKFKSFGVVLKLTYSKNSSIFGSFVSGVLESLDEKNGFSYFEPVSILAVHDHTDEYKYTLVNGGNGHSGLSEDDGGESLSLSDVKGGVCSVIRERTLRFELEYRSECANASCSPLHRDVGYVPSFMFFRHTRCVDNGKMQILLAFRNSSALGRTMFPFDPNTTLIAEGAWDEKENRLYGVACQILNFPHSSSDAFVGDCSTKFSLRFPMILSLRKRGSLVGQIWSNETENDPSNFGKIGFSGVRQLSVGIPGLKYEYTEIDGARKSCANKNTAKLKRKTYPEGHSLDMRFNILLRNSERQTAYGFASPLFVGDQLYTNQHDGLWQNQRPAFHQSNNSGNPLNISYEITFVSDFDFGGRIPISREVEISAEGIYDRDTGLLCMIGCRHLGSTSQKLMNDHSLDCNITITLQFSPLNTAGIDHVKGVIESTRSKSDALYFGRIDLSSRSIYTPQAEESIWRMDLEIIMVLISNTLACVFVGLQLFRVKKHPDVLPFISVVMLIVLTLGHMIPLLLNFEALFVKNHNQRSAFLQSGGWLEVNEIIVRMVTMVAFLLQFRLLQLTWSARQSGDSEKGLWGADKRVLYLSLPLYICGGLISWFVHQWNNSKQSPFLRPHTKFYVVQPKEIYQKSSLWTALKSYGGLVLDGFLLPQIAFNLFSNSSKEALSASFYIGTTLVRSLPHAYDLYRTHSSSGYLDFSYIYANHKMDFYSTAWDIIIPFGSLLFAFLVFLQQKFGGRCFLSRWYREGNVYEMVATVSSEELQGESVQKNFYSL</sequence>
<dbReference type="Pfam" id="PF25333">
    <property type="entry name" value="DUF2921_N"/>
    <property type="match status" value="3"/>
</dbReference>
<gene>
    <name evidence="13" type="ORF">SLEP1_g13549</name>
</gene>
<feature type="domain" description="SWEET-like" evidence="11">
    <location>
        <begin position="463"/>
        <end position="752"/>
    </location>
</feature>
<dbReference type="PANTHER" id="PTHR33389:SF22">
    <property type="entry name" value="FAMILY PROTEIN, PUTATIVE (DUF2921)-RELATED"/>
    <property type="match status" value="1"/>
</dbReference>
<comment type="catalytic activity">
    <reaction evidence="1">
        <text>S-ubiquitinyl-[E2 ubiquitin-conjugating enzyme]-L-cysteine + [acceptor protein]-L-lysine = [E2 ubiquitin-conjugating enzyme]-L-cysteine + N(6)-ubiquitinyl-[acceptor protein]-L-lysine.</text>
        <dbReference type="EC" id="2.3.2.27"/>
    </reaction>
</comment>
<dbReference type="InterPro" id="IPR021319">
    <property type="entry name" value="DUF2921"/>
</dbReference>
<evidence type="ECO:0000256" key="9">
    <source>
        <dbReference type="ARBA" id="ARBA00023136"/>
    </source>
</evidence>
<keyword evidence="8 10" id="KW-1133">Transmembrane helix</keyword>
<evidence type="ECO:0000256" key="6">
    <source>
        <dbReference type="ARBA" id="ARBA00022692"/>
    </source>
</evidence>
<keyword evidence="5" id="KW-0808">Transferase</keyword>
<evidence type="ECO:0000256" key="5">
    <source>
        <dbReference type="ARBA" id="ARBA00022679"/>
    </source>
</evidence>
<comment type="caution">
    <text evidence="13">The sequence shown here is derived from an EMBL/GenBank/DDBJ whole genome shotgun (WGS) entry which is preliminary data.</text>
</comment>
<evidence type="ECO:0000256" key="1">
    <source>
        <dbReference type="ARBA" id="ARBA00000900"/>
    </source>
</evidence>
<evidence type="ECO:0000256" key="4">
    <source>
        <dbReference type="ARBA" id="ARBA00012483"/>
    </source>
</evidence>
<feature type="transmembrane region" description="Helical" evidence="10">
    <location>
        <begin position="502"/>
        <end position="524"/>
    </location>
</feature>
<evidence type="ECO:0000313" key="13">
    <source>
        <dbReference type="EMBL" id="GKV00943.1"/>
    </source>
</evidence>
<dbReference type="Proteomes" id="UP001054252">
    <property type="component" value="Unassembled WGS sequence"/>
</dbReference>
<comment type="subcellular location">
    <subcellularLocation>
        <location evidence="2">Endomembrane system</location>
        <topology evidence="2">Multi-pass membrane protein</topology>
    </subcellularLocation>
</comment>
<dbReference type="GO" id="GO:0061630">
    <property type="term" value="F:ubiquitin protein ligase activity"/>
    <property type="evidence" value="ECO:0007669"/>
    <property type="project" value="UniProtKB-EC"/>
</dbReference>
<evidence type="ECO:0000256" key="7">
    <source>
        <dbReference type="ARBA" id="ARBA00022786"/>
    </source>
</evidence>
<keyword evidence="14" id="KW-1185">Reference proteome</keyword>
<protein>
    <recommendedName>
        <fullName evidence="4">RING-type E3 ubiquitin transferase</fullName>
        <ecNumber evidence="4">2.3.2.27</ecNumber>
    </recommendedName>
</protein>
<evidence type="ECO:0000259" key="11">
    <source>
        <dbReference type="Pfam" id="PF11145"/>
    </source>
</evidence>
<dbReference type="Pfam" id="PF11145">
    <property type="entry name" value="DUF2921"/>
    <property type="match status" value="1"/>
</dbReference>
<evidence type="ECO:0000256" key="2">
    <source>
        <dbReference type="ARBA" id="ARBA00004127"/>
    </source>
</evidence>
<keyword evidence="7" id="KW-0833">Ubl conjugation pathway</keyword>
<evidence type="ECO:0000256" key="3">
    <source>
        <dbReference type="ARBA" id="ARBA00004906"/>
    </source>
</evidence>
<dbReference type="InterPro" id="IPR057425">
    <property type="entry name" value="DUF2921_N"/>
</dbReference>
<organism evidence="13 14">
    <name type="scientific">Rubroshorea leprosula</name>
    <dbReference type="NCBI Taxonomy" id="152421"/>
    <lineage>
        <taxon>Eukaryota</taxon>
        <taxon>Viridiplantae</taxon>
        <taxon>Streptophyta</taxon>
        <taxon>Embryophyta</taxon>
        <taxon>Tracheophyta</taxon>
        <taxon>Spermatophyta</taxon>
        <taxon>Magnoliopsida</taxon>
        <taxon>eudicotyledons</taxon>
        <taxon>Gunneridae</taxon>
        <taxon>Pentapetalae</taxon>
        <taxon>rosids</taxon>
        <taxon>malvids</taxon>
        <taxon>Malvales</taxon>
        <taxon>Dipterocarpaceae</taxon>
        <taxon>Rubroshorea</taxon>
    </lineage>
</organism>
<feature type="domain" description="DUF2921" evidence="12">
    <location>
        <begin position="1"/>
        <end position="56"/>
    </location>
</feature>
<reference evidence="13 14" key="1">
    <citation type="journal article" date="2021" name="Commun. Biol.">
        <title>The genome of Shorea leprosula (Dipterocarpaceae) highlights the ecological relevance of drought in aseasonal tropical rainforests.</title>
        <authorList>
            <person name="Ng K.K.S."/>
            <person name="Kobayashi M.J."/>
            <person name="Fawcett J.A."/>
            <person name="Hatakeyama M."/>
            <person name="Paape T."/>
            <person name="Ng C.H."/>
            <person name="Ang C.C."/>
            <person name="Tnah L.H."/>
            <person name="Lee C.T."/>
            <person name="Nishiyama T."/>
            <person name="Sese J."/>
            <person name="O'Brien M.J."/>
            <person name="Copetti D."/>
            <person name="Mohd Noor M.I."/>
            <person name="Ong R.C."/>
            <person name="Putra M."/>
            <person name="Sireger I.Z."/>
            <person name="Indrioko S."/>
            <person name="Kosugi Y."/>
            <person name="Izuno A."/>
            <person name="Isagi Y."/>
            <person name="Lee S.L."/>
            <person name="Shimizu K.K."/>
        </authorList>
    </citation>
    <scope>NUCLEOTIDE SEQUENCE [LARGE SCALE GENOMIC DNA]</scope>
    <source>
        <strain evidence="13">214</strain>
    </source>
</reference>
<dbReference type="GO" id="GO:0012505">
    <property type="term" value="C:endomembrane system"/>
    <property type="evidence" value="ECO:0007669"/>
    <property type="project" value="UniProtKB-SubCell"/>
</dbReference>
<evidence type="ECO:0000256" key="10">
    <source>
        <dbReference type="SAM" id="Phobius"/>
    </source>
</evidence>
<dbReference type="EMBL" id="BPVZ01000016">
    <property type="protein sequence ID" value="GKV00943.1"/>
    <property type="molecule type" value="Genomic_DNA"/>
</dbReference>
<dbReference type="PANTHER" id="PTHR33389">
    <property type="entry name" value="FAMILY PROTEIN, PUTATIVE (DUF2921)-RELATED"/>
    <property type="match status" value="1"/>
</dbReference>
<feature type="transmembrane region" description="Helical" evidence="10">
    <location>
        <begin position="721"/>
        <end position="740"/>
    </location>
</feature>
<proteinExistence type="predicted"/>
<feature type="domain" description="DUF2921" evidence="12">
    <location>
        <begin position="275"/>
        <end position="453"/>
    </location>
</feature>
<accession>A0AAV5IRR0</accession>
<feature type="domain" description="DUF2921" evidence="12">
    <location>
        <begin position="111"/>
        <end position="249"/>
    </location>
</feature>
<evidence type="ECO:0000259" key="12">
    <source>
        <dbReference type="Pfam" id="PF25333"/>
    </source>
</evidence>
<feature type="transmembrane region" description="Helical" evidence="10">
    <location>
        <begin position="475"/>
        <end position="495"/>
    </location>
</feature>
<feature type="transmembrane region" description="Helical" evidence="10">
    <location>
        <begin position="552"/>
        <end position="571"/>
    </location>
</feature>
<feature type="transmembrane region" description="Helical" evidence="10">
    <location>
        <begin position="592"/>
        <end position="610"/>
    </location>
</feature>
<keyword evidence="6 10" id="KW-0812">Transmembrane</keyword>
<dbReference type="EC" id="2.3.2.27" evidence="4"/>
<name>A0AAV5IRR0_9ROSI</name>
<keyword evidence="9 10" id="KW-0472">Membrane</keyword>
<evidence type="ECO:0000313" key="14">
    <source>
        <dbReference type="Proteomes" id="UP001054252"/>
    </source>
</evidence>